<dbReference type="EMBL" id="CAJOBI010141186">
    <property type="protein sequence ID" value="CAF4768870.1"/>
    <property type="molecule type" value="Genomic_DNA"/>
</dbReference>
<dbReference type="Gene3D" id="3.90.176.10">
    <property type="entry name" value="Toxin ADP-ribosyltransferase, Chain A, domain 1"/>
    <property type="match status" value="1"/>
</dbReference>
<organism evidence="2 3">
    <name type="scientific">Rotaria magnacalcarata</name>
    <dbReference type="NCBI Taxonomy" id="392030"/>
    <lineage>
        <taxon>Eukaryota</taxon>
        <taxon>Metazoa</taxon>
        <taxon>Spiralia</taxon>
        <taxon>Gnathifera</taxon>
        <taxon>Rotifera</taxon>
        <taxon>Eurotatoria</taxon>
        <taxon>Bdelloidea</taxon>
        <taxon>Philodinida</taxon>
        <taxon>Philodinidae</taxon>
        <taxon>Rotaria</taxon>
    </lineage>
</organism>
<evidence type="ECO:0008006" key="4">
    <source>
        <dbReference type="Google" id="ProtNLM"/>
    </source>
</evidence>
<comment type="caution">
    <text evidence="2">The sequence shown here is derived from an EMBL/GenBank/DDBJ whole genome shotgun (WGS) entry which is preliminary data.</text>
</comment>
<evidence type="ECO:0000313" key="3">
    <source>
        <dbReference type="Proteomes" id="UP000676336"/>
    </source>
</evidence>
<sequence length="401" mass="46771">MDRTDNKEFITLVWFDSKIDFYDDVEKIQKRLREINDDVVVHTEIETCIHYIKSIEQAKIILISSISDAPKILSDIENLSHIESIFVFDIEKVHHEQTFLKHSKLMGIYDELDTLCLEIQEQVNFIHSQMVRFSFFDHNVGLTQDLSKQTTDLLWFQLEQDVILQIPGNKQEMIDACRLYYRVNPKDLIENIACGHRKMSQSTKEPLFVYRGMKMNQDEIGKFKENEGNLVSIHGLLETTSIRSTALTQVIKVVRETHMIPVLLEIESDLNHNASFTDTIQCGDLPSEKDILVDSNVTFRLEKNQSQQFFEHLLIESNSNDEDIARIESSFGNVLQWKGEWIEARKCYDRMINTEPVRSKHSADILSVIGDILFLEGKYEEAYQFFERALVAREKYYCSGH</sequence>
<protein>
    <recommendedName>
        <fullName evidence="4">Tetratricopeptide repeat protein</fullName>
    </recommendedName>
</protein>
<dbReference type="SUPFAM" id="SSF56399">
    <property type="entry name" value="ADP-ribosylation"/>
    <property type="match status" value="1"/>
</dbReference>
<proteinExistence type="predicted"/>
<evidence type="ECO:0000256" key="1">
    <source>
        <dbReference type="PROSITE-ProRule" id="PRU00339"/>
    </source>
</evidence>
<feature type="repeat" description="TPR" evidence="1">
    <location>
        <begin position="363"/>
        <end position="396"/>
    </location>
</feature>
<dbReference type="InterPro" id="IPR019734">
    <property type="entry name" value="TPR_rpt"/>
</dbReference>
<dbReference type="PROSITE" id="PS50005">
    <property type="entry name" value="TPR"/>
    <property type="match status" value="1"/>
</dbReference>
<dbReference type="SUPFAM" id="SSF48452">
    <property type="entry name" value="TPR-like"/>
    <property type="match status" value="1"/>
</dbReference>
<reference evidence="2" key="1">
    <citation type="submission" date="2021-02" db="EMBL/GenBank/DDBJ databases">
        <authorList>
            <person name="Nowell W R."/>
        </authorList>
    </citation>
    <scope>NUCLEOTIDE SEQUENCE</scope>
</reference>
<gene>
    <name evidence="2" type="ORF">SMN809_LOCUS45854</name>
</gene>
<dbReference type="SMART" id="SM00028">
    <property type="entry name" value="TPR"/>
    <property type="match status" value="2"/>
</dbReference>
<keyword evidence="1" id="KW-0802">TPR repeat</keyword>
<accession>A0A8S3BDU5</accession>
<name>A0A8S3BDU5_9BILA</name>
<dbReference type="InterPro" id="IPR011990">
    <property type="entry name" value="TPR-like_helical_dom_sf"/>
</dbReference>
<dbReference type="Gene3D" id="1.25.40.10">
    <property type="entry name" value="Tetratricopeptide repeat domain"/>
    <property type="match status" value="1"/>
</dbReference>
<evidence type="ECO:0000313" key="2">
    <source>
        <dbReference type="EMBL" id="CAF4768870.1"/>
    </source>
</evidence>
<dbReference type="AlphaFoldDB" id="A0A8S3BDU5"/>
<dbReference type="Proteomes" id="UP000676336">
    <property type="component" value="Unassembled WGS sequence"/>
</dbReference>
<feature type="non-terminal residue" evidence="2">
    <location>
        <position position="1"/>
    </location>
</feature>